<dbReference type="STRING" id="39482.ERS852491_04831"/>
<dbReference type="EMBL" id="CYZU01000081">
    <property type="protein sequence ID" value="CUP31268.1"/>
    <property type="molecule type" value="Genomic_DNA"/>
</dbReference>
<dbReference type="AlphaFoldDB" id="A0A174MAL3"/>
<sequence>MKGQPKASYPKTVLAHVGVDGVVEVNYVDVSAPINEESCEKSKMGKSY</sequence>
<accession>A0A174MAL3</accession>
<evidence type="ECO:0000313" key="1">
    <source>
        <dbReference type="EMBL" id="CUP31268.1"/>
    </source>
</evidence>
<gene>
    <name evidence="1" type="ORF">ERS852491_04831</name>
</gene>
<protein>
    <submittedName>
        <fullName evidence="1">Uncharacterized protein</fullName>
    </submittedName>
</protein>
<organism evidence="1 2">
    <name type="scientific">Faecalicatena contorta</name>
    <dbReference type="NCBI Taxonomy" id="39482"/>
    <lineage>
        <taxon>Bacteria</taxon>
        <taxon>Bacillati</taxon>
        <taxon>Bacillota</taxon>
        <taxon>Clostridia</taxon>
        <taxon>Lachnospirales</taxon>
        <taxon>Lachnospiraceae</taxon>
        <taxon>Faecalicatena</taxon>
    </lineage>
</organism>
<proteinExistence type="predicted"/>
<dbReference type="Proteomes" id="UP000095544">
    <property type="component" value="Unassembled WGS sequence"/>
</dbReference>
<reference evidence="1 2" key="1">
    <citation type="submission" date="2015-09" db="EMBL/GenBank/DDBJ databases">
        <authorList>
            <consortium name="Pathogen Informatics"/>
        </authorList>
    </citation>
    <scope>NUCLEOTIDE SEQUENCE [LARGE SCALE GENOMIC DNA]</scope>
    <source>
        <strain evidence="1 2">2789STDY5834876</strain>
    </source>
</reference>
<name>A0A174MAL3_9FIRM</name>
<evidence type="ECO:0000313" key="2">
    <source>
        <dbReference type="Proteomes" id="UP000095544"/>
    </source>
</evidence>